<organism evidence="2 3">
    <name type="scientific">Prymnesium parvum</name>
    <name type="common">Toxic golden alga</name>
    <dbReference type="NCBI Taxonomy" id="97485"/>
    <lineage>
        <taxon>Eukaryota</taxon>
        <taxon>Haptista</taxon>
        <taxon>Haptophyta</taxon>
        <taxon>Prymnesiophyceae</taxon>
        <taxon>Prymnesiales</taxon>
        <taxon>Prymnesiaceae</taxon>
        <taxon>Prymnesium</taxon>
    </lineage>
</organism>
<evidence type="ECO:0000256" key="1">
    <source>
        <dbReference type="SAM" id="MobiDB-lite"/>
    </source>
</evidence>
<dbReference type="Proteomes" id="UP001515480">
    <property type="component" value="Unassembled WGS sequence"/>
</dbReference>
<dbReference type="EMBL" id="JBGBPQ010000032">
    <property type="protein sequence ID" value="KAL1495596.1"/>
    <property type="molecule type" value="Genomic_DNA"/>
</dbReference>
<sequence length="237" mass="24023">MGCAASTTTPTGDPVHMVNAPAQADAPKPCVVESSALQIAPARGGAEDTSPPAAETAMSEGGPPDPVIAEVPPAAAPAALPPPPRKSSLRTSQRTSHSALPQSAAPPSAAPPSAAPPPRPMLRGDSKSVSFSKGLQPRPRSVSFTASLPLTQVVILSLVADEAARVRCSLTARRRDEFLIPPPPPPPPPVEDEPPLPLVDLPPPPHGPALKKAPSLRSQRSVSFSSGLVAAPAPAPA</sequence>
<feature type="compositionally biased region" description="Low complexity" evidence="1">
    <location>
        <begin position="67"/>
        <end position="78"/>
    </location>
</feature>
<keyword evidence="3" id="KW-1185">Reference proteome</keyword>
<feature type="compositionally biased region" description="Pro residues" evidence="1">
    <location>
        <begin position="180"/>
        <end position="207"/>
    </location>
</feature>
<proteinExistence type="predicted"/>
<gene>
    <name evidence="2" type="ORF">AB1Y20_016956</name>
</gene>
<protein>
    <submittedName>
        <fullName evidence="2">Uncharacterized protein</fullName>
    </submittedName>
</protein>
<name>A0AB34IA35_PRYPA</name>
<feature type="compositionally biased region" description="Low complexity" evidence="1">
    <location>
        <begin position="215"/>
        <end position="229"/>
    </location>
</feature>
<evidence type="ECO:0000313" key="3">
    <source>
        <dbReference type="Proteomes" id="UP001515480"/>
    </source>
</evidence>
<feature type="compositionally biased region" description="Pro residues" evidence="1">
    <location>
        <begin position="108"/>
        <end position="120"/>
    </location>
</feature>
<feature type="region of interest" description="Disordered" evidence="1">
    <location>
        <begin position="172"/>
        <end position="237"/>
    </location>
</feature>
<reference evidence="2 3" key="1">
    <citation type="journal article" date="2024" name="Science">
        <title>Giant polyketide synthase enzymes in the biosynthesis of giant marine polyether toxins.</title>
        <authorList>
            <person name="Fallon T.R."/>
            <person name="Shende V.V."/>
            <person name="Wierzbicki I.H."/>
            <person name="Pendleton A.L."/>
            <person name="Watervoot N.F."/>
            <person name="Auber R.P."/>
            <person name="Gonzalez D.J."/>
            <person name="Wisecaver J.H."/>
            <person name="Moore B.S."/>
        </authorList>
    </citation>
    <scope>NUCLEOTIDE SEQUENCE [LARGE SCALE GENOMIC DNA]</scope>
    <source>
        <strain evidence="2 3">12B1</strain>
    </source>
</reference>
<feature type="compositionally biased region" description="Low complexity" evidence="1">
    <location>
        <begin position="98"/>
        <end position="107"/>
    </location>
</feature>
<dbReference type="AlphaFoldDB" id="A0AB34IA35"/>
<evidence type="ECO:0000313" key="2">
    <source>
        <dbReference type="EMBL" id="KAL1495596.1"/>
    </source>
</evidence>
<feature type="compositionally biased region" description="Polar residues" evidence="1">
    <location>
        <begin position="1"/>
        <end position="11"/>
    </location>
</feature>
<feature type="region of interest" description="Disordered" evidence="1">
    <location>
        <begin position="1"/>
        <end position="146"/>
    </location>
</feature>
<comment type="caution">
    <text evidence="2">The sequence shown here is derived from an EMBL/GenBank/DDBJ whole genome shotgun (WGS) entry which is preliminary data.</text>
</comment>
<accession>A0AB34IA35</accession>